<evidence type="ECO:0000313" key="3">
    <source>
        <dbReference type="Proteomes" id="UP000477849"/>
    </source>
</evidence>
<dbReference type="EMBL" id="JAAKZH010000001">
    <property type="protein sequence ID" value="NGO62086.1"/>
    <property type="molecule type" value="Genomic_DNA"/>
</dbReference>
<reference evidence="2 3" key="1">
    <citation type="submission" date="2020-02" db="EMBL/GenBank/DDBJ databases">
        <title>Genome sequence of the type strain CCBAU10050 of Rhizobium daejeonense.</title>
        <authorList>
            <person name="Gao J."/>
            <person name="Sun J."/>
        </authorList>
    </citation>
    <scope>NUCLEOTIDE SEQUENCE [LARGE SCALE GENOMIC DNA]</scope>
    <source>
        <strain evidence="2 3">CCBAU10050</strain>
    </source>
</reference>
<evidence type="ECO:0000313" key="2">
    <source>
        <dbReference type="EMBL" id="NGO62086.1"/>
    </source>
</evidence>
<name>A0A6M1S5Y5_9HYPH</name>
<sequence>MSLTLFANFDSLASTRILDPHLTVVAAGGPDQNLGHLSIGLFSVQGGKLRLAKALQGGAVWLHKKWELNKKTRKNNARAQSRQRVAAGGGRLAAPSA</sequence>
<accession>A0A6M1S5Y5</accession>
<dbReference type="RefSeq" id="WP_163901056.1">
    <property type="nucleotide sequence ID" value="NZ_CP048427.1"/>
</dbReference>
<dbReference type="AlphaFoldDB" id="A0A6M1S5Y5"/>
<protein>
    <submittedName>
        <fullName evidence="2">Uncharacterized protein</fullName>
    </submittedName>
</protein>
<feature type="region of interest" description="Disordered" evidence="1">
    <location>
        <begin position="72"/>
        <end position="97"/>
    </location>
</feature>
<dbReference type="Proteomes" id="UP000477849">
    <property type="component" value="Unassembled WGS sequence"/>
</dbReference>
<comment type="caution">
    <text evidence="2">The sequence shown here is derived from an EMBL/GenBank/DDBJ whole genome shotgun (WGS) entry which is preliminary data.</text>
</comment>
<organism evidence="2 3">
    <name type="scientific">Rhizobium daejeonense</name>
    <dbReference type="NCBI Taxonomy" id="240521"/>
    <lineage>
        <taxon>Bacteria</taxon>
        <taxon>Pseudomonadati</taxon>
        <taxon>Pseudomonadota</taxon>
        <taxon>Alphaproteobacteria</taxon>
        <taxon>Hyphomicrobiales</taxon>
        <taxon>Rhizobiaceae</taxon>
        <taxon>Rhizobium/Agrobacterium group</taxon>
        <taxon>Rhizobium</taxon>
    </lineage>
</organism>
<gene>
    <name evidence="2" type="ORF">G6N76_00255</name>
</gene>
<keyword evidence="3" id="KW-1185">Reference proteome</keyword>
<proteinExistence type="predicted"/>
<evidence type="ECO:0000256" key="1">
    <source>
        <dbReference type="SAM" id="MobiDB-lite"/>
    </source>
</evidence>